<dbReference type="RefSeq" id="WP_080806883.1">
    <property type="nucleotide sequence ID" value="NZ_LT828555.1"/>
</dbReference>
<dbReference type="AlphaFoldDB" id="A0A1W1HB74"/>
<keyword evidence="1 7" id="KW-0808">Transferase</keyword>
<comment type="activity regulation">
    <text evidence="7">Uridylyltransferase (UTase) activity is inhibited by glutamine, while glutamine activates uridylyl-removing (UR) activity.</text>
</comment>
<dbReference type="OrthoDB" id="9758038at2"/>
<sequence length="883" mass="102196">MYDYKIENQKSGISGQLFHKKEELVKHFFETKSFNFLESYTRLLDEYFHDVVAESDTARKMTAAGTPVAIVALGGYGRGEQCVHSDVDLLILFEKKVPVTTDELVKELLYPLWDARLETGYAVRTVKECLVMAWEEFDILTTMLDARFICGSSPVFFQLMEKFRNRLSRKYVQKSLSRLIEESRKRYQDYGDSTYLLEPNLKSGHGGLRDYHTIVWYARIMSDIKCRRDLERYGFLSHDEFTTLEHSLEFIWYIRNVLHHLTGRKCDQLHFEHQKEASSRLGFRGRDTHQAVERFMGELHSKMDYIKQINLMITEDIQLTRKARFFTGMQKSTNYNGIVVRQRRLEFESMEMVPSTPELLLQIFVESGRLQIPLSVEARRIVGEFAYLVDDAFRRKTSNVEAFEKIVASSFWEFNVLNVMLSTGLLVRFMPEFGSILNKIQYNQYHLFPVDKHSIRCVQVINGFKGKKVDPAHEFYSTVYRELKNRRTLLLAALLHDIGKGDPGSEHSLRGAEIARKIMNRSGYCNADVDEVEFLVRNHLFLVKIATRRDISDEETSIFCATKIQKIGVLRKLYLLTVADSMATGPKAWNEWTETLLRDLFLKTAGIIKNRELATRKASQVIHKKRDDLVTLSRNEGFEESNLLKMVNSLNHRYLLYISPGDMVEHLKLYRDFKLKDNDFIWKITTEKKSDIRTVTICGKDRPGFYSKLAGVFFLNGLNIVGSQAYAFMDNCALDIFKVMPPRDRIFENEKWKKAENELHQALADDSFLEKLKGKLPVSLAPVSGRAVMPNRVKVDNESSSFFTIVEVFTYDFPGLLFVITNILYRLGLDVRVAMVATKIDQVVDVFYVRSVDNGKIDDPEDENHLQKSILAALPPVREPLPV</sequence>
<keyword evidence="6 7" id="KW-0511">Multifunctional enzyme</keyword>
<dbReference type="InterPro" id="IPR002912">
    <property type="entry name" value="ACT_dom"/>
</dbReference>
<dbReference type="InterPro" id="IPR045865">
    <property type="entry name" value="ACT-like_dom_sf"/>
</dbReference>
<keyword evidence="5 7" id="KW-0460">Magnesium</keyword>
<dbReference type="NCBIfam" id="TIGR01693">
    <property type="entry name" value="UTase_glnD"/>
    <property type="match status" value="1"/>
</dbReference>
<dbReference type="PIRSF" id="PIRSF006288">
    <property type="entry name" value="PII_uridyltransf"/>
    <property type="match status" value="1"/>
</dbReference>
<proteinExistence type="inferred from homology"/>
<comment type="domain">
    <text evidence="7">Has four distinct domains: an N-terminal nucleotidyltransferase (NT) domain responsible for UTase activity, a central HD domain that encodes UR activity, and two C-terminal ACT domains that seem to have a role in glutamine sensing.</text>
</comment>
<comment type="cofactor">
    <cofactor evidence="7">
        <name>Mg(2+)</name>
        <dbReference type="ChEBI" id="CHEBI:18420"/>
    </cofactor>
</comment>
<dbReference type="HAMAP" id="MF_00277">
    <property type="entry name" value="PII_uridylyl_transf"/>
    <property type="match status" value="1"/>
</dbReference>
<dbReference type="PANTHER" id="PTHR47320:SF1">
    <property type="entry name" value="BIFUNCTIONAL URIDYLYLTRANSFERASE_URIDYLYL-REMOVING ENZYME"/>
    <property type="match status" value="1"/>
</dbReference>
<evidence type="ECO:0000256" key="2">
    <source>
        <dbReference type="ARBA" id="ARBA00022695"/>
    </source>
</evidence>
<dbReference type="InterPro" id="IPR043519">
    <property type="entry name" value="NT_sf"/>
</dbReference>
<dbReference type="Pfam" id="PF08335">
    <property type="entry name" value="GlnD_UR_UTase"/>
    <property type="match status" value="1"/>
</dbReference>
<dbReference type="SMART" id="SM00471">
    <property type="entry name" value="HDc"/>
    <property type="match status" value="1"/>
</dbReference>
<dbReference type="SUPFAM" id="SSF55021">
    <property type="entry name" value="ACT-like"/>
    <property type="match status" value="1"/>
</dbReference>
<comment type="function">
    <text evidence="7">Modifies, by uridylylation and deuridylylation, the PII regulatory proteins (GlnB and homologs), in response to the nitrogen status of the cell that GlnD senses through the glutamine level. Under low glutamine levels, catalyzes the conversion of the PII proteins and UTP to PII-UMP and PPi, while under higher glutamine levels, GlnD hydrolyzes PII-UMP to PII and UMP (deuridylylation). Thus, controls uridylylation state and activity of the PII proteins, and plays an important role in the regulation of nitrogen metabolism.</text>
</comment>
<dbReference type="Pfam" id="PF01966">
    <property type="entry name" value="HD"/>
    <property type="match status" value="1"/>
</dbReference>
<evidence type="ECO:0000256" key="1">
    <source>
        <dbReference type="ARBA" id="ARBA00022679"/>
    </source>
</evidence>
<dbReference type="GO" id="GO:0008081">
    <property type="term" value="F:phosphoric diester hydrolase activity"/>
    <property type="evidence" value="ECO:0007669"/>
    <property type="project" value="UniProtKB-UniRule"/>
</dbReference>
<evidence type="ECO:0000256" key="5">
    <source>
        <dbReference type="ARBA" id="ARBA00022842"/>
    </source>
</evidence>
<dbReference type="CDD" id="cd05401">
    <property type="entry name" value="NT_GlnE_GlnD_like"/>
    <property type="match status" value="1"/>
</dbReference>
<dbReference type="SUPFAM" id="SSF81301">
    <property type="entry name" value="Nucleotidyltransferase"/>
    <property type="match status" value="1"/>
</dbReference>
<name>A0A1W1HB74_9BACT</name>
<dbReference type="CDD" id="cd04900">
    <property type="entry name" value="ACT_UUR-like_1"/>
    <property type="match status" value="1"/>
</dbReference>
<dbReference type="CDD" id="cd04899">
    <property type="entry name" value="ACT_ACR-UUR-like_2"/>
    <property type="match status" value="1"/>
</dbReference>
<dbReference type="GO" id="GO:0006808">
    <property type="term" value="P:regulation of nitrogen utilization"/>
    <property type="evidence" value="ECO:0007669"/>
    <property type="project" value="UniProtKB-UniRule"/>
</dbReference>
<organism evidence="10 11">
    <name type="scientific">Desulfamplus magnetovallimortis</name>
    <dbReference type="NCBI Taxonomy" id="1246637"/>
    <lineage>
        <taxon>Bacteria</taxon>
        <taxon>Pseudomonadati</taxon>
        <taxon>Thermodesulfobacteriota</taxon>
        <taxon>Desulfobacteria</taxon>
        <taxon>Desulfobacterales</taxon>
        <taxon>Desulfobacteraceae</taxon>
        <taxon>Desulfamplus</taxon>
    </lineage>
</organism>
<evidence type="ECO:0000256" key="4">
    <source>
        <dbReference type="ARBA" id="ARBA00022801"/>
    </source>
</evidence>
<evidence type="ECO:0000259" key="9">
    <source>
        <dbReference type="PROSITE" id="PS51831"/>
    </source>
</evidence>
<dbReference type="Gene3D" id="1.10.3210.10">
    <property type="entry name" value="Hypothetical protein af1432"/>
    <property type="match status" value="1"/>
</dbReference>
<evidence type="ECO:0000313" key="10">
    <source>
        <dbReference type="EMBL" id="SLM29737.1"/>
    </source>
</evidence>
<feature type="domain" description="HD" evidence="9">
    <location>
        <begin position="450"/>
        <end position="567"/>
    </location>
</feature>
<evidence type="ECO:0000256" key="3">
    <source>
        <dbReference type="ARBA" id="ARBA00022737"/>
    </source>
</evidence>
<reference evidence="10 11" key="1">
    <citation type="submission" date="2017-03" db="EMBL/GenBank/DDBJ databases">
        <authorList>
            <person name="Afonso C.L."/>
            <person name="Miller P.J."/>
            <person name="Scott M.A."/>
            <person name="Spackman E."/>
            <person name="Goraichik I."/>
            <person name="Dimitrov K.M."/>
            <person name="Suarez D.L."/>
            <person name="Swayne D.E."/>
        </authorList>
    </citation>
    <scope>NUCLEOTIDE SEQUENCE [LARGE SCALE GENOMIC DNA]</scope>
    <source>
        <strain evidence="10">PRJEB14757</strain>
    </source>
</reference>
<comment type="catalytic activity">
    <reaction evidence="7">
        <text>[protein-PII]-uridylyl-L-tyrosine + H2O = [protein-PII]-L-tyrosine + UMP + H(+)</text>
        <dbReference type="Rhea" id="RHEA:48600"/>
        <dbReference type="Rhea" id="RHEA-COMP:12147"/>
        <dbReference type="Rhea" id="RHEA-COMP:12148"/>
        <dbReference type="ChEBI" id="CHEBI:15377"/>
        <dbReference type="ChEBI" id="CHEBI:15378"/>
        <dbReference type="ChEBI" id="CHEBI:46858"/>
        <dbReference type="ChEBI" id="CHEBI:57865"/>
        <dbReference type="ChEBI" id="CHEBI:90602"/>
    </reaction>
</comment>
<keyword evidence="3" id="KW-0677">Repeat</keyword>
<dbReference type="PROSITE" id="PS51671">
    <property type="entry name" value="ACT"/>
    <property type="match status" value="2"/>
</dbReference>
<evidence type="ECO:0000259" key="8">
    <source>
        <dbReference type="PROSITE" id="PS51671"/>
    </source>
</evidence>
<gene>
    <name evidence="7 10" type="primary">glnD</name>
    <name evidence="10" type="ORF">MTBBW1_1940064</name>
</gene>
<feature type="region of interest" description="Uridylyltransferase" evidence="7">
    <location>
        <begin position="1"/>
        <end position="332"/>
    </location>
</feature>
<dbReference type="InterPro" id="IPR006674">
    <property type="entry name" value="HD_domain"/>
</dbReference>
<dbReference type="SUPFAM" id="SSF81593">
    <property type="entry name" value="Nucleotidyltransferase substrate binding subunit/domain"/>
    <property type="match status" value="1"/>
</dbReference>
<dbReference type="InterPro" id="IPR013546">
    <property type="entry name" value="PII_UdlTrfase/GS_AdlTrfase"/>
</dbReference>
<dbReference type="GO" id="GO:0008773">
    <property type="term" value="F:[protein-PII] uridylyltransferase activity"/>
    <property type="evidence" value="ECO:0007669"/>
    <property type="project" value="UniProtKB-UniRule"/>
</dbReference>
<dbReference type="EC" id="3.1.4.-" evidence="7"/>
<protein>
    <recommendedName>
        <fullName evidence="7">Bifunctional uridylyltransferase/uridylyl-removing enzyme</fullName>
        <shortName evidence="7">UTase/UR</shortName>
    </recommendedName>
    <alternativeName>
        <fullName evidence="7">Bifunctional [protein-PII] modification enzyme</fullName>
    </alternativeName>
    <alternativeName>
        <fullName evidence="7">Bifunctional nitrogen sensor protein</fullName>
    </alternativeName>
    <domain>
        <recommendedName>
            <fullName evidence="7">[Protein-PII] uridylyltransferase</fullName>
            <shortName evidence="7">PII uridylyltransferase</shortName>
            <shortName evidence="7">UTase</shortName>
            <ecNumber evidence="7">2.7.7.59</ecNumber>
        </recommendedName>
    </domain>
    <domain>
        <recommendedName>
            <fullName evidence="7">[Protein-PII]-UMP uridylyl-removing enzyme</fullName>
            <shortName evidence="7">UR</shortName>
            <ecNumber evidence="7">3.1.4.-</ecNumber>
        </recommendedName>
    </domain>
</protein>
<evidence type="ECO:0000256" key="6">
    <source>
        <dbReference type="ARBA" id="ARBA00023268"/>
    </source>
</evidence>
<dbReference type="InterPro" id="IPR002934">
    <property type="entry name" value="Polymerase_NTP_transf_dom"/>
</dbReference>
<dbReference type="Pfam" id="PF01909">
    <property type="entry name" value="NTP_transf_2"/>
    <property type="match status" value="1"/>
</dbReference>
<dbReference type="PANTHER" id="PTHR47320">
    <property type="entry name" value="BIFUNCTIONAL URIDYLYLTRANSFERASE/URIDYLYL-REMOVING ENZYME"/>
    <property type="match status" value="1"/>
</dbReference>
<dbReference type="InterPro" id="IPR010043">
    <property type="entry name" value="UTase/UR"/>
</dbReference>
<accession>A0A1W1HB74</accession>
<evidence type="ECO:0000313" key="11">
    <source>
        <dbReference type="Proteomes" id="UP000191931"/>
    </source>
</evidence>
<keyword evidence="11" id="KW-1185">Reference proteome</keyword>
<feature type="domain" description="ACT" evidence="8">
    <location>
        <begin position="694"/>
        <end position="783"/>
    </location>
</feature>
<keyword evidence="4 7" id="KW-0378">Hydrolase</keyword>
<dbReference type="Proteomes" id="UP000191931">
    <property type="component" value="Unassembled WGS sequence"/>
</dbReference>
<evidence type="ECO:0000256" key="7">
    <source>
        <dbReference type="HAMAP-Rule" id="MF_00277"/>
    </source>
</evidence>
<keyword evidence="2 7" id="KW-0548">Nucleotidyltransferase</keyword>
<comment type="caution">
    <text evidence="7">Lacks conserved residue(s) required for the propagation of feature annotation.</text>
</comment>
<dbReference type="EC" id="2.7.7.59" evidence="7"/>
<dbReference type="SUPFAM" id="SSF109604">
    <property type="entry name" value="HD-domain/PDEase-like"/>
    <property type="match status" value="1"/>
</dbReference>
<feature type="domain" description="ACT" evidence="8">
    <location>
        <begin position="805"/>
        <end position="883"/>
    </location>
</feature>
<dbReference type="InterPro" id="IPR003607">
    <property type="entry name" value="HD/PDEase_dom"/>
</dbReference>
<dbReference type="PROSITE" id="PS51831">
    <property type="entry name" value="HD"/>
    <property type="match status" value="1"/>
</dbReference>
<comment type="similarity">
    <text evidence="7">Belongs to the GlnD family.</text>
</comment>
<dbReference type="STRING" id="1246637.MTBBW1_1940064"/>
<dbReference type="EMBL" id="FWEV01000106">
    <property type="protein sequence ID" value="SLM29737.1"/>
    <property type="molecule type" value="Genomic_DNA"/>
</dbReference>
<comment type="catalytic activity">
    <reaction evidence="7">
        <text>[protein-PII]-L-tyrosine + UTP = [protein-PII]-uridylyl-L-tyrosine + diphosphate</text>
        <dbReference type="Rhea" id="RHEA:13673"/>
        <dbReference type="Rhea" id="RHEA-COMP:12147"/>
        <dbReference type="Rhea" id="RHEA-COMP:12148"/>
        <dbReference type="ChEBI" id="CHEBI:33019"/>
        <dbReference type="ChEBI" id="CHEBI:46398"/>
        <dbReference type="ChEBI" id="CHEBI:46858"/>
        <dbReference type="ChEBI" id="CHEBI:90602"/>
        <dbReference type="EC" id="2.7.7.59"/>
    </reaction>
</comment>